<accession>A0A158QLR1</accession>
<evidence type="ECO:0000313" key="3">
    <source>
        <dbReference type="WBParaSite" id="HPLM_0000693001-mRNA-1"/>
    </source>
</evidence>
<protein>
    <submittedName>
        <fullName evidence="3">SET domain-containing protein</fullName>
    </submittedName>
</protein>
<keyword evidence="2" id="KW-1185">Reference proteome</keyword>
<dbReference type="PANTHER" id="PTHR13271">
    <property type="entry name" value="UNCHARACTERIZED PUTATIVE METHYLTRANSFERASE"/>
    <property type="match status" value="1"/>
</dbReference>
<dbReference type="GO" id="GO:0016279">
    <property type="term" value="F:protein-lysine N-methyltransferase activity"/>
    <property type="evidence" value="ECO:0007669"/>
    <property type="project" value="TreeGrafter"/>
</dbReference>
<proteinExistence type="predicted"/>
<dbReference type="InterPro" id="IPR046341">
    <property type="entry name" value="SET_dom_sf"/>
</dbReference>
<name>A0A158QLR1_HAEPC</name>
<dbReference type="AlphaFoldDB" id="A0A158QLR1"/>
<gene>
    <name evidence="1" type="ORF">HPLM_LOCUS6922</name>
</gene>
<dbReference type="WBParaSite" id="HPLM_0000693001-mRNA-1">
    <property type="protein sequence ID" value="HPLM_0000693001-mRNA-1"/>
    <property type="gene ID" value="HPLM_0000693001"/>
</dbReference>
<organism evidence="3">
    <name type="scientific">Haemonchus placei</name>
    <name type="common">Barber's pole worm</name>
    <dbReference type="NCBI Taxonomy" id="6290"/>
    <lineage>
        <taxon>Eukaryota</taxon>
        <taxon>Metazoa</taxon>
        <taxon>Ecdysozoa</taxon>
        <taxon>Nematoda</taxon>
        <taxon>Chromadorea</taxon>
        <taxon>Rhabditida</taxon>
        <taxon>Rhabditina</taxon>
        <taxon>Rhabditomorpha</taxon>
        <taxon>Strongyloidea</taxon>
        <taxon>Trichostrongylidae</taxon>
        <taxon>Haemonchus</taxon>
    </lineage>
</organism>
<dbReference type="SUPFAM" id="SSF82199">
    <property type="entry name" value="SET domain"/>
    <property type="match status" value="1"/>
</dbReference>
<dbReference type="OrthoDB" id="341421at2759"/>
<evidence type="ECO:0000313" key="2">
    <source>
        <dbReference type="Proteomes" id="UP000268014"/>
    </source>
</evidence>
<reference evidence="3" key="1">
    <citation type="submission" date="2016-04" db="UniProtKB">
        <authorList>
            <consortium name="WormBaseParasite"/>
        </authorList>
    </citation>
    <scope>IDENTIFICATION</scope>
</reference>
<evidence type="ECO:0000313" key="1">
    <source>
        <dbReference type="EMBL" id="VDO30409.1"/>
    </source>
</evidence>
<dbReference type="InterPro" id="IPR050600">
    <property type="entry name" value="SETD3_SETD6_MTase"/>
</dbReference>
<dbReference type="PANTHER" id="PTHR13271:SF151">
    <property type="entry name" value="SET DOMAIN-CONTAINING PROTEIN 4"/>
    <property type="match status" value="1"/>
</dbReference>
<dbReference type="EMBL" id="UZAF01016569">
    <property type="protein sequence ID" value="VDO30409.1"/>
    <property type="molecule type" value="Genomic_DNA"/>
</dbReference>
<sequence>MEDEDTSLYAPYLKMLPKNFTTPSYSGQTIDPSHLPLSVREYWCTQQRDLEESWRRINEVFPNISHEKFLWAWHVVNTRCIYVENKPHASVDNSLGDTLAVVPFVDMLNHDPSAQVTTSPSSYSFCLDSILFVCMFQCLATFERYSKKYVVRASHYIQDGQQVTVCYGPHDNARLWLDFVHRFSKKTRPNRFISA</sequence>
<dbReference type="Gene3D" id="3.90.1410.10">
    <property type="entry name" value="set domain protein methyltransferase, domain 1"/>
    <property type="match status" value="1"/>
</dbReference>
<reference evidence="1 2" key="2">
    <citation type="submission" date="2018-11" db="EMBL/GenBank/DDBJ databases">
        <authorList>
            <consortium name="Pathogen Informatics"/>
        </authorList>
    </citation>
    <scope>NUCLEOTIDE SEQUENCE [LARGE SCALE GENOMIC DNA]</scope>
    <source>
        <strain evidence="1 2">MHpl1</strain>
    </source>
</reference>
<dbReference type="Proteomes" id="UP000268014">
    <property type="component" value="Unassembled WGS sequence"/>
</dbReference>
<dbReference type="STRING" id="6290.A0A158QLR1"/>